<evidence type="ECO:0000313" key="1">
    <source>
        <dbReference type="EMBL" id="RRJ54952.1"/>
    </source>
</evidence>
<reference evidence="1 2" key="1">
    <citation type="submission" date="2018-11" db="EMBL/GenBank/DDBJ databases">
        <title>Genome sequencing of Paenibacillus sp. KCOM 3021 (= ChDC PVNT-B20).</title>
        <authorList>
            <person name="Kook J.-K."/>
            <person name="Park S.-N."/>
            <person name="Lim Y.K."/>
        </authorList>
    </citation>
    <scope>NUCLEOTIDE SEQUENCE [LARGE SCALE GENOMIC DNA]</scope>
    <source>
        <strain evidence="1 2">KCOM 3021</strain>
    </source>
</reference>
<evidence type="ECO:0000313" key="2">
    <source>
        <dbReference type="Proteomes" id="UP000267017"/>
    </source>
</evidence>
<keyword evidence="2" id="KW-1185">Reference proteome</keyword>
<dbReference type="EMBL" id="RRCN01000002">
    <property type="protein sequence ID" value="RRJ54952.1"/>
    <property type="molecule type" value="Genomic_DNA"/>
</dbReference>
<name>A0A3P3TAN9_9BACL</name>
<accession>A0A3P3TAN9</accession>
<evidence type="ECO:0008006" key="3">
    <source>
        <dbReference type="Google" id="ProtNLM"/>
    </source>
</evidence>
<comment type="caution">
    <text evidence="1">The sequence shown here is derived from an EMBL/GenBank/DDBJ whole genome shotgun (WGS) entry which is preliminary data.</text>
</comment>
<dbReference type="Proteomes" id="UP000267017">
    <property type="component" value="Unassembled WGS sequence"/>
</dbReference>
<gene>
    <name evidence="1" type="ORF">EHV15_35875</name>
</gene>
<dbReference type="AlphaFoldDB" id="A0A3P3TAN9"/>
<protein>
    <recommendedName>
        <fullName evidence="3">CdiI immunity protein domain-containing protein</fullName>
    </recommendedName>
</protein>
<proteinExistence type="predicted"/>
<sequence>MNAFPEQIFTPDARNTDEYETQIHRYLKHWFPDDEMERDAEKVIHEILEKVEEGRLKVSDVEDFIKGHYPAHDQVGYTVDWQILNLWESILMECDIECGI</sequence>
<organism evidence="1 2">
    <name type="scientific">Paenibacillus oralis</name>
    <dbReference type="NCBI Taxonomy" id="2490856"/>
    <lineage>
        <taxon>Bacteria</taxon>
        <taxon>Bacillati</taxon>
        <taxon>Bacillota</taxon>
        <taxon>Bacilli</taxon>
        <taxon>Bacillales</taxon>
        <taxon>Paenibacillaceae</taxon>
        <taxon>Paenibacillus</taxon>
    </lineage>
</organism>
<dbReference type="RefSeq" id="WP_128636045.1">
    <property type="nucleotide sequence ID" value="NZ_RRCN01000002.1"/>
</dbReference>